<reference evidence="2" key="1">
    <citation type="journal article" date="2023" name="Science">
        <title>Genome structures resolve the early diversification of teleost fishes.</title>
        <authorList>
            <person name="Parey E."/>
            <person name="Louis A."/>
            <person name="Montfort J."/>
            <person name="Bouchez O."/>
            <person name="Roques C."/>
            <person name="Iampietro C."/>
            <person name="Lluch J."/>
            <person name="Castinel A."/>
            <person name="Donnadieu C."/>
            <person name="Desvignes T."/>
            <person name="Floi Bucao C."/>
            <person name="Jouanno E."/>
            <person name="Wen M."/>
            <person name="Mejri S."/>
            <person name="Dirks R."/>
            <person name="Jansen H."/>
            <person name="Henkel C."/>
            <person name="Chen W.J."/>
            <person name="Zahm M."/>
            <person name="Cabau C."/>
            <person name="Klopp C."/>
            <person name="Thompson A.W."/>
            <person name="Robinson-Rechavi M."/>
            <person name="Braasch I."/>
            <person name="Lecointre G."/>
            <person name="Bobe J."/>
            <person name="Postlethwait J.H."/>
            <person name="Berthelot C."/>
            <person name="Roest Crollius H."/>
            <person name="Guiguen Y."/>
        </authorList>
    </citation>
    <scope>NUCLEOTIDE SEQUENCE</scope>
    <source>
        <strain evidence="2">NC1722</strain>
    </source>
</reference>
<feature type="region of interest" description="Disordered" evidence="1">
    <location>
        <begin position="81"/>
        <end position="101"/>
    </location>
</feature>
<comment type="caution">
    <text evidence="2">The sequence shown here is derived from an EMBL/GenBank/DDBJ whole genome shotgun (WGS) entry which is preliminary data.</text>
</comment>
<evidence type="ECO:0000256" key="1">
    <source>
        <dbReference type="SAM" id="MobiDB-lite"/>
    </source>
</evidence>
<keyword evidence="3" id="KW-1185">Reference proteome</keyword>
<evidence type="ECO:0000313" key="2">
    <source>
        <dbReference type="EMBL" id="KAJ8391966.1"/>
    </source>
</evidence>
<dbReference type="EMBL" id="JAINUG010000150">
    <property type="protein sequence ID" value="KAJ8391966.1"/>
    <property type="molecule type" value="Genomic_DNA"/>
</dbReference>
<proteinExistence type="predicted"/>
<accession>A0AAD7RX14</accession>
<gene>
    <name evidence="2" type="ORF">AAFF_G00082760</name>
</gene>
<dbReference type="Proteomes" id="UP001221898">
    <property type="component" value="Unassembled WGS sequence"/>
</dbReference>
<protein>
    <submittedName>
        <fullName evidence="2">Uncharacterized protein</fullName>
    </submittedName>
</protein>
<name>A0AAD7RX14_9TELE</name>
<sequence length="101" mass="11170">MAVRCMSVLRRAELAPRADSHTVRFPRQRLGHSGYSSSGGHAPLMPVYPSPPSLLLLSSVAGVALGRLGRLENLDKFLSRDKEHENARTHNDESDCYWPGD</sequence>
<dbReference type="AlphaFoldDB" id="A0AAD7RX14"/>
<feature type="compositionally biased region" description="Basic and acidic residues" evidence="1">
    <location>
        <begin position="81"/>
        <end position="93"/>
    </location>
</feature>
<organism evidence="2 3">
    <name type="scientific">Aldrovandia affinis</name>
    <dbReference type="NCBI Taxonomy" id="143900"/>
    <lineage>
        <taxon>Eukaryota</taxon>
        <taxon>Metazoa</taxon>
        <taxon>Chordata</taxon>
        <taxon>Craniata</taxon>
        <taxon>Vertebrata</taxon>
        <taxon>Euteleostomi</taxon>
        <taxon>Actinopterygii</taxon>
        <taxon>Neopterygii</taxon>
        <taxon>Teleostei</taxon>
        <taxon>Notacanthiformes</taxon>
        <taxon>Halosauridae</taxon>
        <taxon>Aldrovandia</taxon>
    </lineage>
</organism>
<evidence type="ECO:0000313" key="3">
    <source>
        <dbReference type="Proteomes" id="UP001221898"/>
    </source>
</evidence>